<dbReference type="AlphaFoldDB" id="A0A9D2C9W7"/>
<feature type="region of interest" description="Disordered" evidence="1">
    <location>
        <begin position="1"/>
        <end position="38"/>
    </location>
</feature>
<keyword evidence="2" id="KW-0812">Transmembrane</keyword>
<feature type="transmembrane region" description="Helical" evidence="2">
    <location>
        <begin position="46"/>
        <end position="66"/>
    </location>
</feature>
<evidence type="ECO:0000256" key="2">
    <source>
        <dbReference type="SAM" id="Phobius"/>
    </source>
</evidence>
<comment type="caution">
    <text evidence="3">The sequence shown here is derived from an EMBL/GenBank/DDBJ whole genome shotgun (WGS) entry which is preliminary data.</text>
</comment>
<evidence type="ECO:0000313" key="4">
    <source>
        <dbReference type="Proteomes" id="UP000824005"/>
    </source>
</evidence>
<gene>
    <name evidence="3" type="ORF">H9830_07740</name>
</gene>
<accession>A0A9D2C9W7</accession>
<reference evidence="3" key="2">
    <citation type="submission" date="2021-04" db="EMBL/GenBank/DDBJ databases">
        <authorList>
            <person name="Gilroy R."/>
        </authorList>
    </citation>
    <scope>NUCLEOTIDE SEQUENCE</scope>
    <source>
        <strain evidence="3">ChiGjej1B1-98</strain>
    </source>
</reference>
<dbReference type="Proteomes" id="UP000824005">
    <property type="component" value="Unassembled WGS sequence"/>
</dbReference>
<protein>
    <submittedName>
        <fullName evidence="3">Uncharacterized protein</fullName>
    </submittedName>
</protein>
<feature type="transmembrane region" description="Helical" evidence="2">
    <location>
        <begin position="72"/>
        <end position="93"/>
    </location>
</feature>
<name>A0A9D2C9W7_9MICO</name>
<dbReference type="EMBL" id="DXDC01000226">
    <property type="protein sequence ID" value="HIY66153.1"/>
    <property type="molecule type" value="Genomic_DNA"/>
</dbReference>
<feature type="compositionally biased region" description="Basic and acidic residues" evidence="1">
    <location>
        <begin position="1"/>
        <end position="21"/>
    </location>
</feature>
<proteinExistence type="predicted"/>
<keyword evidence="2" id="KW-1133">Transmembrane helix</keyword>
<evidence type="ECO:0000313" key="3">
    <source>
        <dbReference type="EMBL" id="HIY66153.1"/>
    </source>
</evidence>
<keyword evidence="2" id="KW-0472">Membrane</keyword>
<organism evidence="3 4">
    <name type="scientific">Candidatus Agrococcus pullicola</name>
    <dbReference type="NCBI Taxonomy" id="2838429"/>
    <lineage>
        <taxon>Bacteria</taxon>
        <taxon>Bacillati</taxon>
        <taxon>Actinomycetota</taxon>
        <taxon>Actinomycetes</taxon>
        <taxon>Micrococcales</taxon>
        <taxon>Microbacteriaceae</taxon>
        <taxon>Agrococcus</taxon>
    </lineage>
</organism>
<reference evidence="3" key="1">
    <citation type="journal article" date="2021" name="PeerJ">
        <title>Extensive microbial diversity within the chicken gut microbiome revealed by metagenomics and culture.</title>
        <authorList>
            <person name="Gilroy R."/>
            <person name="Ravi A."/>
            <person name="Getino M."/>
            <person name="Pursley I."/>
            <person name="Horton D.L."/>
            <person name="Alikhan N.F."/>
            <person name="Baker D."/>
            <person name="Gharbi K."/>
            <person name="Hall N."/>
            <person name="Watson M."/>
            <person name="Adriaenssens E.M."/>
            <person name="Foster-Nyarko E."/>
            <person name="Jarju S."/>
            <person name="Secka A."/>
            <person name="Antonio M."/>
            <person name="Oren A."/>
            <person name="Chaudhuri R.R."/>
            <person name="La Ragione R."/>
            <person name="Hildebrand F."/>
            <person name="Pallen M.J."/>
        </authorList>
    </citation>
    <scope>NUCLEOTIDE SEQUENCE</scope>
    <source>
        <strain evidence="3">ChiGjej1B1-98</strain>
    </source>
</reference>
<sequence length="105" mass="11340">MTMRNDHEDERVIAPPEDREGVASNVAADPEAEDDNSPKAETSVSLLYLGFGIPFILFVSTGVFGAVNGDPVFTGVGFGVAAVLVLIALWLLLKLIRANRHRSHH</sequence>
<evidence type="ECO:0000256" key="1">
    <source>
        <dbReference type="SAM" id="MobiDB-lite"/>
    </source>
</evidence>